<dbReference type="CDD" id="cd06583">
    <property type="entry name" value="PGRP"/>
    <property type="match status" value="1"/>
</dbReference>
<dbReference type="AlphaFoldDB" id="A0AAU7DTX3"/>
<dbReference type="CDD" id="cd00118">
    <property type="entry name" value="LysM"/>
    <property type="match status" value="2"/>
</dbReference>
<dbReference type="SMART" id="SM00701">
    <property type="entry name" value="PGRP"/>
    <property type="match status" value="1"/>
</dbReference>
<dbReference type="InterPro" id="IPR006619">
    <property type="entry name" value="PGRP_domain_met/bac"/>
</dbReference>
<dbReference type="InterPro" id="IPR036505">
    <property type="entry name" value="Amidase/PGRP_sf"/>
</dbReference>
<dbReference type="InterPro" id="IPR002477">
    <property type="entry name" value="Peptidoglycan-bd-like"/>
</dbReference>
<protein>
    <submittedName>
        <fullName evidence="3">LysM peptidoglycan-binding domain-containing protein</fullName>
    </submittedName>
</protein>
<dbReference type="GO" id="GO:0009253">
    <property type="term" value="P:peptidoglycan catabolic process"/>
    <property type="evidence" value="ECO:0007669"/>
    <property type="project" value="InterPro"/>
</dbReference>
<feature type="compositionally biased region" description="Pro residues" evidence="1">
    <location>
        <begin position="256"/>
        <end position="267"/>
    </location>
</feature>
<dbReference type="InterPro" id="IPR036779">
    <property type="entry name" value="LysM_dom_sf"/>
</dbReference>
<dbReference type="Gene3D" id="1.10.101.10">
    <property type="entry name" value="PGBD-like superfamily/PGBD"/>
    <property type="match status" value="1"/>
</dbReference>
<dbReference type="SUPFAM" id="SSF47090">
    <property type="entry name" value="PGBD-like"/>
    <property type="match status" value="1"/>
</dbReference>
<dbReference type="Pfam" id="PF01476">
    <property type="entry name" value="LysM"/>
    <property type="match status" value="2"/>
</dbReference>
<dbReference type="Gene3D" id="3.10.350.10">
    <property type="entry name" value="LysM domain"/>
    <property type="match status" value="2"/>
</dbReference>
<dbReference type="SMART" id="SM00257">
    <property type="entry name" value="LysM"/>
    <property type="match status" value="2"/>
</dbReference>
<proteinExistence type="predicted"/>
<gene>
    <name evidence="3" type="ORF">V5R04_15660</name>
</gene>
<evidence type="ECO:0000256" key="1">
    <source>
        <dbReference type="SAM" id="MobiDB-lite"/>
    </source>
</evidence>
<reference evidence="3" key="1">
    <citation type="submission" date="2024-02" db="EMBL/GenBank/DDBJ databases">
        <title>Tomenella chthoni gen. nov. sp. nov., a member of the family Jonesiaceae isolated from bat guano.</title>
        <authorList>
            <person name="Miller S.L."/>
            <person name="King J."/>
            <person name="Sankaranarayanan K."/>
            <person name="Lawson P.A."/>
        </authorList>
    </citation>
    <scope>NUCLEOTIDE SEQUENCE</scope>
    <source>
        <strain evidence="3">BS-20</strain>
    </source>
</reference>
<dbReference type="GO" id="GO:0008932">
    <property type="term" value="F:lytic endotransglycosylase activity"/>
    <property type="evidence" value="ECO:0007669"/>
    <property type="project" value="TreeGrafter"/>
</dbReference>
<dbReference type="SUPFAM" id="SSF54106">
    <property type="entry name" value="LysM domain"/>
    <property type="match status" value="2"/>
</dbReference>
<dbReference type="PANTHER" id="PTHR33734">
    <property type="entry name" value="LYSM DOMAIN-CONTAINING GPI-ANCHORED PROTEIN 2"/>
    <property type="match status" value="1"/>
</dbReference>
<sequence>MSTDLQIIPRSVWGAKYRDGFGTRAVGDLEDWLHHSVTTHLKGDAEFQAECAEMRRIEQIGQDRFGGGMPYTTVIFPSGRVFQGHSFHRIGAHTQGHNTKGSGHALAGNYMTLKPTPAQEASIAKLLQYEKANGINRDSRLNGGHRDTKATACPGNAAYPRIPAINKAALGAVVIAPIPPKPAGKRVLTYGSKGKDVATLQTFLKVCSLYTGLIDESFGPATLIGLKAYQTAVGLSPDGSCGPLTWAKIDADVKPPAKPAPKPPAPPATSGGTYTVKRGDALSVIAQRHGTTTAALVKLNGIKDPNKISVGQKIKLPAGAKPPAATKPKPAPAKQYYTVKRGDALSVIAQRHKTTTAALVKLNGIKNANLITVGQRLRIK</sequence>
<dbReference type="PROSITE" id="PS51782">
    <property type="entry name" value="LYSM"/>
    <property type="match status" value="2"/>
</dbReference>
<dbReference type="Pfam" id="PF01510">
    <property type="entry name" value="Amidase_2"/>
    <property type="match status" value="1"/>
</dbReference>
<dbReference type="GO" id="GO:0008270">
    <property type="term" value="F:zinc ion binding"/>
    <property type="evidence" value="ECO:0007669"/>
    <property type="project" value="InterPro"/>
</dbReference>
<dbReference type="GO" id="GO:0008745">
    <property type="term" value="F:N-acetylmuramoyl-L-alanine amidase activity"/>
    <property type="evidence" value="ECO:0007669"/>
    <property type="project" value="InterPro"/>
</dbReference>
<feature type="domain" description="LysM" evidence="2">
    <location>
        <begin position="272"/>
        <end position="316"/>
    </location>
</feature>
<feature type="domain" description="LysM" evidence="2">
    <location>
        <begin position="335"/>
        <end position="379"/>
    </location>
</feature>
<dbReference type="PANTHER" id="PTHR33734:SF22">
    <property type="entry name" value="MEMBRANE-BOUND LYTIC MUREIN TRANSGLYCOSYLASE D"/>
    <property type="match status" value="1"/>
</dbReference>
<feature type="region of interest" description="Disordered" evidence="1">
    <location>
        <begin position="313"/>
        <end position="333"/>
    </location>
</feature>
<accession>A0AAU7DTX3</accession>
<dbReference type="InterPro" id="IPR036366">
    <property type="entry name" value="PGBDSf"/>
</dbReference>
<dbReference type="Pfam" id="PF01471">
    <property type="entry name" value="PG_binding_1"/>
    <property type="match status" value="1"/>
</dbReference>
<organism evidence="3">
    <name type="scientific">Jonesiaceae bacterium BS-20</name>
    <dbReference type="NCBI Taxonomy" id="3120821"/>
    <lineage>
        <taxon>Bacteria</taxon>
        <taxon>Bacillati</taxon>
        <taxon>Actinomycetota</taxon>
        <taxon>Actinomycetes</taxon>
        <taxon>Micrococcales</taxon>
        <taxon>Jonesiaceae</taxon>
    </lineage>
</organism>
<evidence type="ECO:0000313" key="3">
    <source>
        <dbReference type="EMBL" id="XBH21622.1"/>
    </source>
</evidence>
<dbReference type="EMBL" id="CP146203">
    <property type="protein sequence ID" value="XBH21622.1"/>
    <property type="molecule type" value="Genomic_DNA"/>
</dbReference>
<name>A0AAU7DTX3_9MICO</name>
<dbReference type="Gene3D" id="3.40.80.10">
    <property type="entry name" value="Peptidoglycan recognition protein-like"/>
    <property type="match status" value="1"/>
</dbReference>
<dbReference type="InterPro" id="IPR018392">
    <property type="entry name" value="LysM"/>
</dbReference>
<dbReference type="InterPro" id="IPR036365">
    <property type="entry name" value="PGBD-like_sf"/>
</dbReference>
<dbReference type="SUPFAM" id="SSF55846">
    <property type="entry name" value="N-acetylmuramoyl-L-alanine amidase-like"/>
    <property type="match status" value="1"/>
</dbReference>
<evidence type="ECO:0000259" key="2">
    <source>
        <dbReference type="PROSITE" id="PS51782"/>
    </source>
</evidence>
<feature type="region of interest" description="Disordered" evidence="1">
    <location>
        <begin position="252"/>
        <end position="273"/>
    </location>
</feature>
<dbReference type="InterPro" id="IPR002502">
    <property type="entry name" value="Amidase_domain"/>
</dbReference>